<name>A0A9P7AF42_9AGAM</name>
<accession>A0A9P7AF42</accession>
<feature type="transmembrane region" description="Helical" evidence="1">
    <location>
        <begin position="112"/>
        <end position="136"/>
    </location>
</feature>
<organism evidence="2 3">
    <name type="scientific">Suillus plorans</name>
    <dbReference type="NCBI Taxonomy" id="116603"/>
    <lineage>
        <taxon>Eukaryota</taxon>
        <taxon>Fungi</taxon>
        <taxon>Dikarya</taxon>
        <taxon>Basidiomycota</taxon>
        <taxon>Agaricomycotina</taxon>
        <taxon>Agaricomycetes</taxon>
        <taxon>Agaricomycetidae</taxon>
        <taxon>Boletales</taxon>
        <taxon>Suillineae</taxon>
        <taxon>Suillaceae</taxon>
        <taxon>Suillus</taxon>
    </lineage>
</organism>
<dbReference type="OrthoDB" id="2611725at2759"/>
<evidence type="ECO:0000313" key="2">
    <source>
        <dbReference type="EMBL" id="KAG1788145.1"/>
    </source>
</evidence>
<comment type="caution">
    <text evidence="2">The sequence shown here is derived from an EMBL/GenBank/DDBJ whole genome shotgun (WGS) entry which is preliminary data.</text>
</comment>
<evidence type="ECO:0000256" key="1">
    <source>
        <dbReference type="SAM" id="Phobius"/>
    </source>
</evidence>
<keyword evidence="3" id="KW-1185">Reference proteome</keyword>
<dbReference type="EMBL" id="JABBWE010000071">
    <property type="protein sequence ID" value="KAG1788145.1"/>
    <property type="molecule type" value="Genomic_DNA"/>
</dbReference>
<dbReference type="GeneID" id="64601144"/>
<protein>
    <submittedName>
        <fullName evidence="2">Uncharacterized protein</fullName>
    </submittedName>
</protein>
<feature type="transmembrane region" description="Helical" evidence="1">
    <location>
        <begin position="71"/>
        <end position="92"/>
    </location>
</feature>
<feature type="transmembrane region" description="Helical" evidence="1">
    <location>
        <begin position="148"/>
        <end position="169"/>
    </location>
</feature>
<keyword evidence="1" id="KW-0812">Transmembrane</keyword>
<gene>
    <name evidence="2" type="ORF">HD556DRAFT_1448123</name>
</gene>
<dbReference type="AlphaFoldDB" id="A0A9P7AF42"/>
<keyword evidence="1" id="KW-0472">Membrane</keyword>
<sequence length="425" mass="47628">MALQYFPEVFTFYGTPDERTLTEEQTIPASLRDTSSLTRVLCFLALGRPDLEDHWESLQSKEGFEDVRKKLCSLLSNTISVASLLLATNAVFVSTGSPVSYFNYSSPATYFLLFMSLMLAMIAVMTSGLSMIRWLHTDRQWTREQLRIGGYFLFPYLLSIIMPILFVGLSLNCFIFAMLIAGFNFQNTVCRVITALWLVIFEQSALQSRRQYLRLIHQPLHPPLPGLQRFNPRSPTSRPETEISFYSTSINNPTPQIIDPIQTDDLEYVSMLASLPPQSVFEYLVGRLKRINTAKSILLKKNPVSETQQATALLNRLRDLINSYTGLDIRPLSTLGSNELFSPLLSLTALSTPMYASATTSQTTLAPTEVQPFLQDLAARFTDPVRDELLNTLSTLVRTLVAYTLTILSEGTGGSAGNSAWRDVI</sequence>
<keyword evidence="1" id="KW-1133">Transmembrane helix</keyword>
<dbReference type="RefSeq" id="XP_041155422.1">
    <property type="nucleotide sequence ID" value="XM_041307380.1"/>
</dbReference>
<evidence type="ECO:0000313" key="3">
    <source>
        <dbReference type="Proteomes" id="UP000719766"/>
    </source>
</evidence>
<proteinExistence type="predicted"/>
<reference evidence="2" key="1">
    <citation type="journal article" date="2020" name="New Phytol.">
        <title>Comparative genomics reveals dynamic genome evolution in host specialist ectomycorrhizal fungi.</title>
        <authorList>
            <person name="Lofgren L.A."/>
            <person name="Nguyen N.H."/>
            <person name="Vilgalys R."/>
            <person name="Ruytinx J."/>
            <person name="Liao H.L."/>
            <person name="Branco S."/>
            <person name="Kuo A."/>
            <person name="LaButti K."/>
            <person name="Lipzen A."/>
            <person name="Andreopoulos W."/>
            <person name="Pangilinan J."/>
            <person name="Riley R."/>
            <person name="Hundley H."/>
            <person name="Na H."/>
            <person name="Barry K."/>
            <person name="Grigoriev I.V."/>
            <person name="Stajich J.E."/>
            <person name="Kennedy P.G."/>
        </authorList>
    </citation>
    <scope>NUCLEOTIDE SEQUENCE</scope>
    <source>
        <strain evidence="2">S12</strain>
    </source>
</reference>
<dbReference type="Proteomes" id="UP000719766">
    <property type="component" value="Unassembled WGS sequence"/>
</dbReference>